<dbReference type="InParanoid" id="A0A540VJG9"/>
<name>A0A540VJG9_9CHLR</name>
<accession>A0A540VJG9</accession>
<sequence length="221" mass="24093">MKKLLILTLAALALFIGTVVTHGQDTESAPVESEVVTLDSTDGTATLTLKQQLPLFATVELNINGQIYQLKVPVMLDIDATSILDNVSLKASEASRVGNLDWQITEIREYTDEYSHGFRTFEPSSPARKLIVVESNVTNLSDAPFEIYTMDEMLGIDEAGNRYEYEDRVCDIINPGATNSCILIFDVPHSVTLTGLDLTAPHSKTIQFQPSANGEAAGEGQ</sequence>
<evidence type="ECO:0000256" key="1">
    <source>
        <dbReference type="ARBA" id="ARBA00022729"/>
    </source>
</evidence>
<evidence type="ECO:0000256" key="2">
    <source>
        <dbReference type="SAM" id="SignalP"/>
    </source>
</evidence>
<reference evidence="3 4" key="1">
    <citation type="submission" date="2019-06" db="EMBL/GenBank/DDBJ databases">
        <title>Genome sequence of Litorilinea aerophila BAA-2444.</title>
        <authorList>
            <person name="Maclea K.S."/>
            <person name="Maurais E.G."/>
            <person name="Iannazzi L.C."/>
        </authorList>
    </citation>
    <scope>NUCLEOTIDE SEQUENCE [LARGE SCALE GENOMIC DNA]</scope>
    <source>
        <strain evidence="3 4">ATCC BAA-2444</strain>
    </source>
</reference>
<gene>
    <name evidence="3" type="ORF">FKZ61_06345</name>
</gene>
<proteinExistence type="predicted"/>
<evidence type="ECO:0008006" key="5">
    <source>
        <dbReference type="Google" id="ProtNLM"/>
    </source>
</evidence>
<dbReference type="InterPro" id="IPR029050">
    <property type="entry name" value="Immunoprotect_excell_Ig-like"/>
</dbReference>
<dbReference type="AlphaFoldDB" id="A0A540VJG9"/>
<protein>
    <recommendedName>
        <fullName evidence="5">DUF4352 domain-containing protein</fullName>
    </recommendedName>
</protein>
<dbReference type="Gene3D" id="2.60.40.1240">
    <property type="match status" value="1"/>
</dbReference>
<feature type="signal peptide" evidence="2">
    <location>
        <begin position="1"/>
        <end position="23"/>
    </location>
</feature>
<dbReference type="RefSeq" id="WP_141609238.1">
    <property type="nucleotide sequence ID" value="NZ_VIGC02000006.1"/>
</dbReference>
<feature type="chain" id="PRO_5022981965" description="DUF4352 domain-containing protein" evidence="2">
    <location>
        <begin position="24"/>
        <end position="221"/>
    </location>
</feature>
<dbReference type="EMBL" id="VIGC01000006">
    <property type="protein sequence ID" value="TQE96866.1"/>
    <property type="molecule type" value="Genomic_DNA"/>
</dbReference>
<organism evidence="3 4">
    <name type="scientific">Litorilinea aerophila</name>
    <dbReference type="NCBI Taxonomy" id="1204385"/>
    <lineage>
        <taxon>Bacteria</taxon>
        <taxon>Bacillati</taxon>
        <taxon>Chloroflexota</taxon>
        <taxon>Caldilineae</taxon>
        <taxon>Caldilineales</taxon>
        <taxon>Caldilineaceae</taxon>
        <taxon>Litorilinea</taxon>
    </lineage>
</organism>
<keyword evidence="4" id="KW-1185">Reference proteome</keyword>
<comment type="caution">
    <text evidence="3">The sequence shown here is derived from an EMBL/GenBank/DDBJ whole genome shotgun (WGS) entry which is preliminary data.</text>
</comment>
<evidence type="ECO:0000313" key="3">
    <source>
        <dbReference type="EMBL" id="TQE96866.1"/>
    </source>
</evidence>
<dbReference type="Proteomes" id="UP000317371">
    <property type="component" value="Unassembled WGS sequence"/>
</dbReference>
<keyword evidence="1 2" id="KW-0732">Signal</keyword>
<evidence type="ECO:0000313" key="4">
    <source>
        <dbReference type="Proteomes" id="UP000317371"/>
    </source>
</evidence>